<feature type="domain" description="Xaa-Pro dipeptidyl-peptidase-like" evidence="3">
    <location>
        <begin position="164"/>
        <end position="330"/>
    </location>
</feature>
<dbReference type="Gene3D" id="3.40.50.1820">
    <property type="entry name" value="alpha/beta hydrolase"/>
    <property type="match status" value="1"/>
</dbReference>
<dbReference type="HOGENOM" id="CLU_022401_0_0_1"/>
<evidence type="ECO:0000259" key="3">
    <source>
        <dbReference type="Pfam" id="PF02129"/>
    </source>
</evidence>
<dbReference type="PaxDb" id="2903-EOD09945"/>
<dbReference type="Proteomes" id="UP000013827">
    <property type="component" value="Unassembled WGS sequence"/>
</dbReference>
<reference evidence="6" key="1">
    <citation type="journal article" date="2013" name="Nature">
        <title>Pan genome of the phytoplankton Emiliania underpins its global distribution.</title>
        <authorList>
            <person name="Read B.A."/>
            <person name="Kegel J."/>
            <person name="Klute M.J."/>
            <person name="Kuo A."/>
            <person name="Lefebvre S.C."/>
            <person name="Maumus F."/>
            <person name="Mayer C."/>
            <person name="Miller J."/>
            <person name="Monier A."/>
            <person name="Salamov A."/>
            <person name="Young J."/>
            <person name="Aguilar M."/>
            <person name="Claverie J.M."/>
            <person name="Frickenhaus S."/>
            <person name="Gonzalez K."/>
            <person name="Herman E.K."/>
            <person name="Lin Y.C."/>
            <person name="Napier J."/>
            <person name="Ogata H."/>
            <person name="Sarno A.F."/>
            <person name="Shmutz J."/>
            <person name="Schroeder D."/>
            <person name="de Vargas C."/>
            <person name="Verret F."/>
            <person name="von Dassow P."/>
            <person name="Valentin K."/>
            <person name="Van de Peer Y."/>
            <person name="Wheeler G."/>
            <person name="Dacks J.B."/>
            <person name="Delwiche C.F."/>
            <person name="Dyhrman S.T."/>
            <person name="Glockner G."/>
            <person name="John U."/>
            <person name="Richards T."/>
            <person name="Worden A.Z."/>
            <person name="Zhang X."/>
            <person name="Grigoriev I.V."/>
            <person name="Allen A.E."/>
            <person name="Bidle K."/>
            <person name="Borodovsky M."/>
            <person name="Bowler C."/>
            <person name="Brownlee C."/>
            <person name="Cock J.M."/>
            <person name="Elias M."/>
            <person name="Gladyshev V.N."/>
            <person name="Groth M."/>
            <person name="Guda C."/>
            <person name="Hadaegh A."/>
            <person name="Iglesias-Rodriguez M.D."/>
            <person name="Jenkins J."/>
            <person name="Jones B.M."/>
            <person name="Lawson T."/>
            <person name="Leese F."/>
            <person name="Lindquist E."/>
            <person name="Lobanov A."/>
            <person name="Lomsadze A."/>
            <person name="Malik S.B."/>
            <person name="Marsh M.E."/>
            <person name="Mackinder L."/>
            <person name="Mock T."/>
            <person name="Mueller-Roeber B."/>
            <person name="Pagarete A."/>
            <person name="Parker M."/>
            <person name="Probert I."/>
            <person name="Quesneville H."/>
            <person name="Raines C."/>
            <person name="Rensing S.A."/>
            <person name="Riano-Pachon D.M."/>
            <person name="Richier S."/>
            <person name="Rokitta S."/>
            <person name="Shiraiwa Y."/>
            <person name="Soanes D.M."/>
            <person name="van der Giezen M."/>
            <person name="Wahlund T.M."/>
            <person name="Williams B."/>
            <person name="Wilson W."/>
            <person name="Wolfe G."/>
            <person name="Wurch L.L."/>
        </authorList>
    </citation>
    <scope>NUCLEOTIDE SEQUENCE</scope>
</reference>
<dbReference type="InterPro" id="IPR029058">
    <property type="entry name" value="AB_hydrolase_fold"/>
</dbReference>
<accession>A0A0D3IFB0</accession>
<dbReference type="GO" id="GO:0008239">
    <property type="term" value="F:dipeptidyl-peptidase activity"/>
    <property type="evidence" value="ECO:0007669"/>
    <property type="project" value="InterPro"/>
</dbReference>
<protein>
    <recommendedName>
        <fullName evidence="7">Xaa-Pro dipeptidyl-peptidase-like domain-containing protein</fullName>
    </recommendedName>
</protein>
<keyword evidence="2" id="KW-0732">Signal</keyword>
<evidence type="ECO:0000313" key="5">
    <source>
        <dbReference type="EnsemblProtists" id="EOD09945"/>
    </source>
</evidence>
<evidence type="ECO:0000256" key="2">
    <source>
        <dbReference type="SAM" id="SignalP"/>
    </source>
</evidence>
<dbReference type="SUPFAM" id="SSF53474">
    <property type="entry name" value="alpha/beta-Hydrolases"/>
    <property type="match status" value="1"/>
</dbReference>
<dbReference type="Pfam" id="PF02129">
    <property type="entry name" value="Peptidase_S15"/>
    <property type="match status" value="1"/>
</dbReference>
<dbReference type="EnsemblProtists" id="EOD09945">
    <property type="protein sequence ID" value="EOD09945"/>
    <property type="gene ID" value="EMIHUDRAFT_105369"/>
</dbReference>
<evidence type="ECO:0000256" key="1">
    <source>
        <dbReference type="ARBA" id="ARBA00022801"/>
    </source>
</evidence>
<dbReference type="Gene3D" id="2.60.120.260">
    <property type="entry name" value="Galactose-binding domain-like"/>
    <property type="match status" value="1"/>
</dbReference>
<evidence type="ECO:0000313" key="6">
    <source>
        <dbReference type="Proteomes" id="UP000013827"/>
    </source>
</evidence>
<evidence type="ECO:0000259" key="4">
    <source>
        <dbReference type="Pfam" id="PF08530"/>
    </source>
</evidence>
<dbReference type="AlphaFoldDB" id="A0A0D3IFB0"/>
<name>A0A0D3IFB0_EMIH1</name>
<dbReference type="InterPro" id="IPR013736">
    <property type="entry name" value="Xaa-Pro_dipept_C"/>
</dbReference>
<dbReference type="KEGG" id="ehx:EMIHUDRAFT_105369"/>
<dbReference type="Pfam" id="PF08530">
    <property type="entry name" value="PepX_C"/>
    <property type="match status" value="1"/>
</dbReference>
<dbReference type="GeneID" id="17256221"/>
<proteinExistence type="predicted"/>
<dbReference type="RefSeq" id="XP_005762374.1">
    <property type="nucleotide sequence ID" value="XM_005762317.1"/>
</dbReference>
<keyword evidence="1" id="KW-0378">Hydrolase</keyword>
<dbReference type="SUPFAM" id="SSF49785">
    <property type="entry name" value="Galactose-binding domain-like"/>
    <property type="match status" value="1"/>
</dbReference>
<feature type="domain" description="Xaa-Pro dipeptidyl-peptidase C-terminal" evidence="4">
    <location>
        <begin position="494"/>
        <end position="693"/>
    </location>
</feature>
<keyword evidence="6" id="KW-1185">Reference proteome</keyword>
<organism evidence="5 6">
    <name type="scientific">Emiliania huxleyi (strain CCMP1516)</name>
    <dbReference type="NCBI Taxonomy" id="280463"/>
    <lineage>
        <taxon>Eukaryota</taxon>
        <taxon>Haptista</taxon>
        <taxon>Haptophyta</taxon>
        <taxon>Prymnesiophyceae</taxon>
        <taxon>Isochrysidales</taxon>
        <taxon>Noelaerhabdaceae</taxon>
        <taxon>Emiliania</taxon>
    </lineage>
</organism>
<dbReference type="InterPro" id="IPR008979">
    <property type="entry name" value="Galactose-bd-like_sf"/>
</dbReference>
<feature type="signal peptide" evidence="2">
    <location>
        <begin position="1"/>
        <end position="21"/>
    </location>
</feature>
<sequence>MALQALCGLVSALPAPLPAVAEPLWQAARDAETEMDHDHQNARITKFAKDHQYIADSMQNDPDLHALWMNGVAAVADSWQAERSATDTVSDETADASSKVVPGPIKAIAASTVHLLFETPEAFAWERAQASAMSVAQALKIGDLEYAGPLPVRWRHHSLPREEGVVLKLTAAIPDAPPPEGSDGYPVIVFPNAFSLTVFMFSFKQHEWATKGFIGVSYLSRGWYEAGGYPDMGGPLDMDDASAVIDMVEAHASEWGADPSALAFAGLSYSAGLAVLAAAHDARIKAVASLCGWGNLTNVVDPQGAPNRFYIEGIKLLADIGASRLPAEQIELLDISIHHARSREDWNRDAPRLMSYVDQRSIERFPKKLCRRGTPVFLALNADDGLLTSDAGLQTRQFLHGAGCRVFTMVDEGEHAFSAFPNLMIPSTMLTAFPVNEWLIKGMGYRQPLWQRTFDFFDTFLRGAHGRFEEEAPIQFQLRSSKTGVGMYFAEPTYLGFEEWPPRRSVVTPTAFAMTDSGGLIGSVEGVAHRQRAPGLCDTSIAFGTASGINPGVPILGTVLKTTGGVQSRTFLDKVNRTAAAIYRTPPLERGATICGLPNASLSVLPSRAGRPPHSPGDPPESLPRFQVHTVLFDIEEDGNSAKLLTSGVRNVWMPGVAGLNGGWAGPGTELTVGMHALCVEVPAGHAIGLGVDLFNVYYTPASTDPALRLGLSCDARSRLALPVVNSGDGAPQTHTLL</sequence>
<feature type="chain" id="PRO_5044190428" description="Xaa-Pro dipeptidyl-peptidase-like domain-containing protein" evidence="2">
    <location>
        <begin position="22"/>
        <end position="738"/>
    </location>
</feature>
<evidence type="ECO:0008006" key="7">
    <source>
        <dbReference type="Google" id="ProtNLM"/>
    </source>
</evidence>
<reference evidence="5" key="2">
    <citation type="submission" date="2024-10" db="UniProtKB">
        <authorList>
            <consortium name="EnsemblProtists"/>
        </authorList>
    </citation>
    <scope>IDENTIFICATION</scope>
</reference>
<dbReference type="InterPro" id="IPR000383">
    <property type="entry name" value="Xaa-Pro-like_dom"/>
</dbReference>